<evidence type="ECO:0000313" key="4">
    <source>
        <dbReference type="Proteomes" id="UP000218335"/>
    </source>
</evidence>
<sequence length="216" mass="24013">MSKRKENSSSGCSGCFGCFSCFGCFGIVLLIILLFSGCSALFGNSDEDNSEDTNPKTEANSKKDEKTSIKEDEKTSIKEEKESAKEDVKNDNTKVNSTVEKNEVTPEDDTVYGKLTAPHDNNQVVVVDGMTYILGDNDEILQAEKGFSKLPLDKNLDKNLLNEHAKDYMAKDAEFVSNISDTEQKYHSKLLNKDYYVTLVLNEHGKVNRLVVSSVK</sequence>
<keyword evidence="2" id="KW-1133">Transmembrane helix</keyword>
<dbReference type="EMBL" id="MWUU01000011">
    <property type="protein sequence ID" value="PCF54559.1"/>
    <property type="molecule type" value="Genomic_DNA"/>
</dbReference>
<proteinExistence type="predicted"/>
<reference evidence="3 4" key="1">
    <citation type="journal article" date="2017" name="PLoS ONE">
        <title>Development of a real-time PCR for detection of Staphylococcus pseudintermedius using a novel automated comparison of whole-genome sequences.</title>
        <authorList>
            <person name="Verstappen K.M."/>
            <person name="Huijbregts L."/>
            <person name="Spaninks M."/>
            <person name="Wagenaar J.A."/>
            <person name="Fluit A.C."/>
            <person name="Duim B."/>
        </authorList>
    </citation>
    <scope>NUCLEOTIDE SEQUENCE [LARGE SCALE GENOMIC DNA]</scope>
    <source>
        <strain evidence="3 4">215070706401-1</strain>
    </source>
</reference>
<feature type="compositionally biased region" description="Basic and acidic residues" evidence="1">
    <location>
        <begin position="53"/>
        <end position="92"/>
    </location>
</feature>
<evidence type="ECO:0000256" key="1">
    <source>
        <dbReference type="SAM" id="MobiDB-lite"/>
    </source>
</evidence>
<organism evidence="3 4">
    <name type="scientific">Staphylococcus delphini</name>
    <dbReference type="NCBI Taxonomy" id="53344"/>
    <lineage>
        <taxon>Bacteria</taxon>
        <taxon>Bacillati</taxon>
        <taxon>Bacillota</taxon>
        <taxon>Bacilli</taxon>
        <taxon>Bacillales</taxon>
        <taxon>Staphylococcaceae</taxon>
        <taxon>Staphylococcus</taxon>
        <taxon>Staphylococcus intermedius group</taxon>
    </lineage>
</organism>
<dbReference type="RefSeq" id="WP_096593155.1">
    <property type="nucleotide sequence ID" value="NZ_MWUU01000011.1"/>
</dbReference>
<accession>A0A2A4GV40</accession>
<dbReference type="Proteomes" id="UP000218335">
    <property type="component" value="Unassembled WGS sequence"/>
</dbReference>
<feature type="transmembrane region" description="Helical" evidence="2">
    <location>
        <begin position="12"/>
        <end position="35"/>
    </location>
</feature>
<protein>
    <submittedName>
        <fullName evidence="3">Uncharacterized protein</fullName>
    </submittedName>
</protein>
<name>A0A2A4GV40_9STAP</name>
<feature type="region of interest" description="Disordered" evidence="1">
    <location>
        <begin position="46"/>
        <end position="107"/>
    </location>
</feature>
<evidence type="ECO:0000256" key="2">
    <source>
        <dbReference type="SAM" id="Phobius"/>
    </source>
</evidence>
<comment type="caution">
    <text evidence="3">The sequence shown here is derived from an EMBL/GenBank/DDBJ whole genome shotgun (WGS) entry which is preliminary data.</text>
</comment>
<gene>
    <name evidence="3" type="ORF">B5C08_08780</name>
</gene>
<dbReference type="AlphaFoldDB" id="A0A2A4GV40"/>
<keyword evidence="2" id="KW-0812">Transmembrane</keyword>
<evidence type="ECO:0000313" key="3">
    <source>
        <dbReference type="EMBL" id="PCF54559.1"/>
    </source>
</evidence>
<keyword evidence="2" id="KW-0472">Membrane</keyword>